<reference evidence="8" key="1">
    <citation type="journal article" date="2023" name="IMA Fungus">
        <title>Comparative genomic study of the Penicillium genus elucidates a diverse pangenome and 15 lateral gene transfer events.</title>
        <authorList>
            <person name="Petersen C."/>
            <person name="Sorensen T."/>
            <person name="Nielsen M.R."/>
            <person name="Sondergaard T.E."/>
            <person name="Sorensen J.L."/>
            <person name="Fitzpatrick D.A."/>
            <person name="Frisvad J.C."/>
            <person name="Nielsen K.L."/>
        </authorList>
    </citation>
    <scope>NUCLEOTIDE SEQUENCE</scope>
    <source>
        <strain evidence="8">IBT 12815</strain>
    </source>
</reference>
<dbReference type="InterPro" id="IPR001138">
    <property type="entry name" value="Zn2Cys6_DnaBD"/>
</dbReference>
<reference evidence="8" key="2">
    <citation type="submission" date="2023-01" db="EMBL/GenBank/DDBJ databases">
        <authorList>
            <person name="Petersen C."/>
        </authorList>
    </citation>
    <scope>NUCLEOTIDE SEQUENCE</scope>
    <source>
        <strain evidence="8">IBT 12815</strain>
    </source>
</reference>
<keyword evidence="4" id="KW-0804">Transcription</keyword>
<comment type="caution">
    <text evidence="8">The sequence shown here is derived from an EMBL/GenBank/DDBJ whole genome shotgun (WGS) entry which is preliminary data.</text>
</comment>
<keyword evidence="1" id="KW-0479">Metal-binding</keyword>
<evidence type="ECO:0000256" key="6">
    <source>
        <dbReference type="SAM" id="MobiDB-lite"/>
    </source>
</evidence>
<dbReference type="SMART" id="SM00066">
    <property type="entry name" value="GAL4"/>
    <property type="match status" value="1"/>
</dbReference>
<dbReference type="PANTHER" id="PTHR31069">
    <property type="entry name" value="OLEATE-ACTIVATED TRANSCRIPTION FACTOR 1-RELATED"/>
    <property type="match status" value="1"/>
</dbReference>
<keyword evidence="3" id="KW-0238">DNA-binding</keyword>
<feature type="region of interest" description="Disordered" evidence="6">
    <location>
        <begin position="74"/>
        <end position="99"/>
    </location>
</feature>
<dbReference type="CDD" id="cd00067">
    <property type="entry name" value="GAL4"/>
    <property type="match status" value="1"/>
</dbReference>
<dbReference type="Pfam" id="PF08493">
    <property type="entry name" value="AflR"/>
    <property type="match status" value="1"/>
</dbReference>
<feature type="domain" description="Zn(2)-C6 fungal-type" evidence="7">
    <location>
        <begin position="25"/>
        <end position="55"/>
    </location>
</feature>
<dbReference type="SUPFAM" id="SSF57701">
    <property type="entry name" value="Zn2/Cys6 DNA-binding domain"/>
    <property type="match status" value="1"/>
</dbReference>
<dbReference type="PROSITE" id="PS50048">
    <property type="entry name" value="ZN2_CY6_FUNGAL_2"/>
    <property type="match status" value="1"/>
</dbReference>
<evidence type="ECO:0000313" key="8">
    <source>
        <dbReference type="EMBL" id="KAJ5603987.1"/>
    </source>
</evidence>
<protein>
    <recommendedName>
        <fullName evidence="7">Zn(2)-C6 fungal-type domain-containing protein</fullName>
    </recommendedName>
</protein>
<proteinExistence type="predicted"/>
<evidence type="ECO:0000313" key="9">
    <source>
        <dbReference type="Proteomes" id="UP001213799"/>
    </source>
</evidence>
<dbReference type="PRINTS" id="PR00755">
    <property type="entry name" value="AFLATOXINBRP"/>
</dbReference>
<accession>A0AAD6H4N3</accession>
<name>A0AAD6H4N3_9EURO</name>
<dbReference type="GO" id="GO:0008270">
    <property type="term" value="F:zinc ion binding"/>
    <property type="evidence" value="ECO:0007669"/>
    <property type="project" value="InterPro"/>
</dbReference>
<sequence>MSEQTTTSSANDLTATSKTTKFKASCDFCALTKVKCDKMRPQCLRCTKSGVMCHYSETRRIGKARQLYAASYNSSKSPAMQGTLRPEPSNPRQQPQQAPMNFTAGASRRMSNSRPSLHGQCGPSDYMMSMNLFDDFLSQVPETTHPTLNHAGYRRTTPYSIEGEGVMYPFPSPESPEGLLPNLEGTGEIEMEDMDYIQEMELEGRQTRDTTAPRVLMPTARGHGGDCIKRASTVLQVLHVMRASCTWSGGPLVIPVRTLDAALGNNRIAMDTVCEILDCPCAHSMSVTLLLVMITHHVMESYRDILVQQACPPSPREHSAPGTDLLTSDIPLAIGGYRLDNEMRTRLILQVIRSELEKMASLFNTFARYAEGMSKQPEEAVLNAYINGLQATRHDILQSLEK</sequence>
<dbReference type="InterPro" id="IPR050675">
    <property type="entry name" value="OAF3"/>
</dbReference>
<dbReference type="InterPro" id="IPR013700">
    <property type="entry name" value="AflR"/>
</dbReference>
<dbReference type="EMBL" id="JAQJAE010000003">
    <property type="protein sequence ID" value="KAJ5603987.1"/>
    <property type="molecule type" value="Genomic_DNA"/>
</dbReference>
<evidence type="ECO:0000256" key="2">
    <source>
        <dbReference type="ARBA" id="ARBA00023015"/>
    </source>
</evidence>
<dbReference type="GeneID" id="81588242"/>
<dbReference type="GO" id="GO:0003677">
    <property type="term" value="F:DNA binding"/>
    <property type="evidence" value="ECO:0007669"/>
    <property type="project" value="UniProtKB-KW"/>
</dbReference>
<organism evidence="8 9">
    <name type="scientific">Penicillium hordei</name>
    <dbReference type="NCBI Taxonomy" id="40994"/>
    <lineage>
        <taxon>Eukaryota</taxon>
        <taxon>Fungi</taxon>
        <taxon>Dikarya</taxon>
        <taxon>Ascomycota</taxon>
        <taxon>Pezizomycotina</taxon>
        <taxon>Eurotiomycetes</taxon>
        <taxon>Eurotiomycetidae</taxon>
        <taxon>Eurotiales</taxon>
        <taxon>Aspergillaceae</taxon>
        <taxon>Penicillium</taxon>
    </lineage>
</organism>
<dbReference type="GO" id="GO:0045122">
    <property type="term" value="P:aflatoxin biosynthetic process"/>
    <property type="evidence" value="ECO:0007669"/>
    <property type="project" value="InterPro"/>
</dbReference>
<dbReference type="InterPro" id="IPR036864">
    <property type="entry name" value="Zn2-C6_fun-type_DNA-bd_sf"/>
</dbReference>
<keyword evidence="9" id="KW-1185">Reference proteome</keyword>
<dbReference type="PANTHER" id="PTHR31069:SF31">
    <property type="entry name" value="MONODICTYPHENONE CLUSTER TRANSCRIPTION FACTOR-RELATED"/>
    <property type="match status" value="1"/>
</dbReference>
<gene>
    <name evidence="8" type="ORF">N7537_006943</name>
</gene>
<dbReference type="GO" id="GO:0005634">
    <property type="term" value="C:nucleus"/>
    <property type="evidence" value="ECO:0007669"/>
    <property type="project" value="InterPro"/>
</dbReference>
<evidence type="ECO:0000256" key="3">
    <source>
        <dbReference type="ARBA" id="ARBA00023125"/>
    </source>
</evidence>
<evidence type="ECO:0000256" key="5">
    <source>
        <dbReference type="ARBA" id="ARBA00023242"/>
    </source>
</evidence>
<dbReference type="Proteomes" id="UP001213799">
    <property type="component" value="Unassembled WGS sequence"/>
</dbReference>
<dbReference type="PROSITE" id="PS00463">
    <property type="entry name" value="ZN2_CY6_FUNGAL_1"/>
    <property type="match status" value="1"/>
</dbReference>
<keyword evidence="2" id="KW-0805">Transcription regulation</keyword>
<dbReference type="AlphaFoldDB" id="A0AAD6H4N3"/>
<evidence type="ECO:0000256" key="1">
    <source>
        <dbReference type="ARBA" id="ARBA00022723"/>
    </source>
</evidence>
<dbReference type="Gene3D" id="4.10.240.10">
    <property type="entry name" value="Zn(2)-C6 fungal-type DNA-binding domain"/>
    <property type="match status" value="1"/>
</dbReference>
<dbReference type="Pfam" id="PF00172">
    <property type="entry name" value="Zn_clus"/>
    <property type="match status" value="1"/>
</dbReference>
<dbReference type="GO" id="GO:0000981">
    <property type="term" value="F:DNA-binding transcription factor activity, RNA polymerase II-specific"/>
    <property type="evidence" value="ECO:0007669"/>
    <property type="project" value="InterPro"/>
</dbReference>
<feature type="compositionally biased region" description="Polar residues" evidence="6">
    <location>
        <begin position="90"/>
        <end position="99"/>
    </location>
</feature>
<evidence type="ECO:0000256" key="4">
    <source>
        <dbReference type="ARBA" id="ARBA00023163"/>
    </source>
</evidence>
<dbReference type="RefSeq" id="XP_056753785.1">
    <property type="nucleotide sequence ID" value="XM_056898000.1"/>
</dbReference>
<keyword evidence="5" id="KW-0539">Nucleus</keyword>
<evidence type="ECO:0000259" key="7">
    <source>
        <dbReference type="PROSITE" id="PS50048"/>
    </source>
</evidence>